<evidence type="ECO:0000259" key="6">
    <source>
        <dbReference type="PROSITE" id="PS50075"/>
    </source>
</evidence>
<name>A0A5M6DBY3_9BACT</name>
<dbReference type="GO" id="GO:0071766">
    <property type="term" value="P:Actinobacterium-type cell wall biogenesis"/>
    <property type="evidence" value="ECO:0007669"/>
    <property type="project" value="UniProtKB-ARBA"/>
</dbReference>
<evidence type="ECO:0000256" key="4">
    <source>
        <dbReference type="ARBA" id="ARBA00022598"/>
    </source>
</evidence>
<dbReference type="GO" id="GO:0070566">
    <property type="term" value="F:adenylyltransferase activity"/>
    <property type="evidence" value="ECO:0007669"/>
    <property type="project" value="TreeGrafter"/>
</dbReference>
<dbReference type="InterPro" id="IPR040097">
    <property type="entry name" value="FAAL/FAAC"/>
</dbReference>
<dbReference type="CDD" id="cd05931">
    <property type="entry name" value="FAAL"/>
    <property type="match status" value="1"/>
</dbReference>
<dbReference type="GO" id="GO:0016874">
    <property type="term" value="F:ligase activity"/>
    <property type="evidence" value="ECO:0007669"/>
    <property type="project" value="UniProtKB-KW"/>
</dbReference>
<keyword evidence="8" id="KW-1185">Reference proteome</keyword>
<dbReference type="Gene3D" id="3.30.300.30">
    <property type="match status" value="1"/>
</dbReference>
<dbReference type="PROSITE" id="PS00455">
    <property type="entry name" value="AMP_BINDING"/>
    <property type="match status" value="1"/>
</dbReference>
<dbReference type="FunFam" id="3.40.50.12780:FF:000013">
    <property type="entry name" value="Long-chain-fatty-acid--AMP ligase FadD32"/>
    <property type="match status" value="1"/>
</dbReference>
<evidence type="ECO:0000256" key="5">
    <source>
        <dbReference type="SAM" id="MobiDB-lite"/>
    </source>
</evidence>
<dbReference type="SMART" id="SM00823">
    <property type="entry name" value="PKS_PP"/>
    <property type="match status" value="1"/>
</dbReference>
<dbReference type="Gene3D" id="3.40.50.12780">
    <property type="entry name" value="N-terminal domain of ligase-like"/>
    <property type="match status" value="1"/>
</dbReference>
<dbReference type="PROSITE" id="PS50075">
    <property type="entry name" value="CARRIER"/>
    <property type="match status" value="1"/>
</dbReference>
<comment type="caution">
    <text evidence="7">The sequence shown here is derived from an EMBL/GenBank/DDBJ whole genome shotgun (WGS) entry which is preliminary data.</text>
</comment>
<dbReference type="InterPro" id="IPR006162">
    <property type="entry name" value="Ppantetheine_attach_site"/>
</dbReference>
<keyword evidence="2" id="KW-0596">Phosphopantetheine</keyword>
<dbReference type="GO" id="GO:0031177">
    <property type="term" value="F:phosphopantetheine binding"/>
    <property type="evidence" value="ECO:0007669"/>
    <property type="project" value="InterPro"/>
</dbReference>
<evidence type="ECO:0000256" key="3">
    <source>
        <dbReference type="ARBA" id="ARBA00022553"/>
    </source>
</evidence>
<dbReference type="GO" id="GO:0006633">
    <property type="term" value="P:fatty acid biosynthetic process"/>
    <property type="evidence" value="ECO:0007669"/>
    <property type="project" value="TreeGrafter"/>
</dbReference>
<dbReference type="GO" id="GO:0005886">
    <property type="term" value="C:plasma membrane"/>
    <property type="evidence" value="ECO:0007669"/>
    <property type="project" value="TreeGrafter"/>
</dbReference>
<evidence type="ECO:0000313" key="7">
    <source>
        <dbReference type="EMBL" id="KAA5543832.1"/>
    </source>
</evidence>
<sequence length="765" mass="83307">MNPLSTAPPPEIYGMTDDSGVPVRDPSMTLPRWIELRAQLHPQRPAVTFLSDEYFAEDDRPVSLTYRQLWQRAVQAAGQVQRFALEHGLSADASEPDAAPRALLLYPPGLDFLIGFLGAQLAGFAPVPTCYPKPHRFVERLNSAAADCAPSVLLADHDTLQTFAAEKQLPCVQSIPALAIDHDRSPEDGAGPATFQSSELAGSPEAIAFLQYTSGSTSEPKGVVVRHRNVMANLESIRQGFGISWPASEQGTDPAEIDTAVFWLPFYHDMGLIGGILAPLYIGGHTVLLSPRAFLQRPLRWLQVISDYQASITGAPNFAYQLCVDRIPPDQTDGISLKQLQITFCGAEPIAARTLRDFQRRFSTNGLGSETFYPCYGLAEATLLVAGGDGPGAPRSLSIDRSAFECGRIQVLDPNEAKRIGKRHKQELVSCGKAVNDTEIEIVDPATGQPLGEGAIGEIWIRGGGVATGYWSQTDAEESDEESEGPLAKRQFDATLSDGRSGFFRSGDLGFFHEGELFISGRLKDIIILRGRNLFPQDIESTVVDFVRTVTQAGSGDGQTARHSGIAAAFSVAGGRSEALAIIAELPRSREHLDLPDLARQIRRNVIEVHEVDPQHIWLVRAASIPVTTSGKVRRSSCRDQFLNDSVRTSYRYDRSSFSEQAPIAFPGLPERPRESDRSEVRQAVENWMSNWLIARGGVAPTELSLEKPFTDYGLDSMAAVELSGEAEDWTGVALTPEVAWNNPTVASLSEYIASTYISDRACGA</sequence>
<dbReference type="Pfam" id="PF00501">
    <property type="entry name" value="AMP-binding"/>
    <property type="match status" value="1"/>
</dbReference>
<dbReference type="AlphaFoldDB" id="A0A5M6DBY3"/>
<proteinExistence type="inferred from homology"/>
<feature type="compositionally biased region" description="Pro residues" evidence="5">
    <location>
        <begin position="1"/>
        <end position="11"/>
    </location>
</feature>
<keyword evidence="4" id="KW-0436">Ligase</keyword>
<dbReference type="Proteomes" id="UP000324479">
    <property type="component" value="Unassembled WGS sequence"/>
</dbReference>
<dbReference type="PANTHER" id="PTHR22754:SF32">
    <property type="entry name" value="DISCO-INTERACTING PROTEIN 2"/>
    <property type="match status" value="1"/>
</dbReference>
<reference evidence="7 8" key="1">
    <citation type="submission" date="2019-08" db="EMBL/GenBank/DDBJ databases">
        <authorList>
            <person name="Dhanesh K."/>
            <person name="Kumar G."/>
            <person name="Sasikala C."/>
            <person name="Venkata Ramana C."/>
        </authorList>
    </citation>
    <scope>NUCLEOTIDE SEQUENCE [LARGE SCALE GENOMIC DNA]</scope>
    <source>
        <strain evidence="7 8">JC645</strain>
    </source>
</reference>
<dbReference type="InterPro" id="IPR042099">
    <property type="entry name" value="ANL_N_sf"/>
</dbReference>
<comment type="similarity">
    <text evidence="1">Belongs to the ATP-dependent AMP-binding enzyme family.</text>
</comment>
<dbReference type="InterPro" id="IPR045851">
    <property type="entry name" value="AMP-bd_C_sf"/>
</dbReference>
<dbReference type="PANTHER" id="PTHR22754">
    <property type="entry name" value="DISCO-INTERACTING PROTEIN 2 DIP2 -RELATED"/>
    <property type="match status" value="1"/>
</dbReference>
<dbReference type="Pfam" id="PF00550">
    <property type="entry name" value="PP-binding"/>
    <property type="match status" value="1"/>
</dbReference>
<dbReference type="InterPro" id="IPR036736">
    <property type="entry name" value="ACP-like_sf"/>
</dbReference>
<evidence type="ECO:0000313" key="8">
    <source>
        <dbReference type="Proteomes" id="UP000324479"/>
    </source>
</evidence>
<dbReference type="InterPro" id="IPR020806">
    <property type="entry name" value="PKS_PP-bd"/>
</dbReference>
<dbReference type="PROSITE" id="PS00012">
    <property type="entry name" value="PHOSPHOPANTETHEINE"/>
    <property type="match status" value="1"/>
</dbReference>
<accession>A0A5M6DBY3</accession>
<dbReference type="Gene3D" id="1.10.1200.10">
    <property type="entry name" value="ACP-like"/>
    <property type="match status" value="1"/>
</dbReference>
<dbReference type="EMBL" id="VWOX01000005">
    <property type="protein sequence ID" value="KAA5543832.1"/>
    <property type="molecule type" value="Genomic_DNA"/>
</dbReference>
<organism evidence="7 8">
    <name type="scientific">Roseiconus nitratireducens</name>
    <dbReference type="NCBI Taxonomy" id="2605748"/>
    <lineage>
        <taxon>Bacteria</taxon>
        <taxon>Pseudomonadati</taxon>
        <taxon>Planctomycetota</taxon>
        <taxon>Planctomycetia</taxon>
        <taxon>Pirellulales</taxon>
        <taxon>Pirellulaceae</taxon>
        <taxon>Roseiconus</taxon>
    </lineage>
</organism>
<feature type="domain" description="Carrier" evidence="6">
    <location>
        <begin position="675"/>
        <end position="757"/>
    </location>
</feature>
<dbReference type="SUPFAM" id="SSF56801">
    <property type="entry name" value="Acetyl-CoA synthetase-like"/>
    <property type="match status" value="1"/>
</dbReference>
<evidence type="ECO:0000256" key="2">
    <source>
        <dbReference type="ARBA" id="ARBA00022450"/>
    </source>
</evidence>
<dbReference type="InterPro" id="IPR000873">
    <property type="entry name" value="AMP-dep_synth/lig_dom"/>
</dbReference>
<dbReference type="InterPro" id="IPR009081">
    <property type="entry name" value="PP-bd_ACP"/>
</dbReference>
<keyword evidence="3" id="KW-0597">Phosphoprotein</keyword>
<evidence type="ECO:0000256" key="1">
    <source>
        <dbReference type="ARBA" id="ARBA00006432"/>
    </source>
</evidence>
<dbReference type="SUPFAM" id="SSF47336">
    <property type="entry name" value="ACP-like"/>
    <property type="match status" value="1"/>
</dbReference>
<dbReference type="InterPro" id="IPR020845">
    <property type="entry name" value="AMP-binding_CS"/>
</dbReference>
<gene>
    <name evidence="7" type="ORF">FYK55_11730</name>
</gene>
<protein>
    <submittedName>
        <fullName evidence="7">AMP-binding protein</fullName>
    </submittedName>
</protein>
<feature type="region of interest" description="Disordered" evidence="5">
    <location>
        <begin position="1"/>
        <end position="24"/>
    </location>
</feature>